<accession>A0A378MEC6</accession>
<evidence type="ECO:0000256" key="3">
    <source>
        <dbReference type="ARBA" id="ARBA00022670"/>
    </source>
</evidence>
<proteinExistence type="inferred from homology"/>
<evidence type="ECO:0000256" key="1">
    <source>
        <dbReference type="ARBA" id="ARBA00010233"/>
    </source>
</evidence>
<protein>
    <submittedName>
        <fullName evidence="9">Murein tetrapeptide carboxypeptidase</fullName>
        <ecNumber evidence="9">3.4.17.13</ecNumber>
    </submittedName>
</protein>
<keyword evidence="2 9" id="KW-0121">Carboxypeptidase</keyword>
<evidence type="ECO:0000256" key="4">
    <source>
        <dbReference type="ARBA" id="ARBA00022801"/>
    </source>
</evidence>
<dbReference type="EMBL" id="UGPG01000001">
    <property type="protein sequence ID" value="STY44717.1"/>
    <property type="molecule type" value="Genomic_DNA"/>
</dbReference>
<reference evidence="9 10" key="1">
    <citation type="submission" date="2018-06" db="EMBL/GenBank/DDBJ databases">
        <authorList>
            <consortium name="Pathogen Informatics"/>
            <person name="Doyle S."/>
        </authorList>
    </citation>
    <scope>NUCLEOTIDE SEQUENCE [LARGE SCALE GENOMIC DNA]</scope>
    <source>
        <strain evidence="10">NCTC 10815</strain>
    </source>
</reference>
<name>A0A378MEC6_LISGR</name>
<evidence type="ECO:0000256" key="5">
    <source>
        <dbReference type="ARBA" id="ARBA00022825"/>
    </source>
</evidence>
<dbReference type="GO" id="GO:0106415">
    <property type="term" value="F:muramoyltetrapeptide carboxypeptidase activity"/>
    <property type="evidence" value="ECO:0007669"/>
    <property type="project" value="UniProtKB-EC"/>
</dbReference>
<dbReference type="InterPro" id="IPR003507">
    <property type="entry name" value="S66_fam"/>
</dbReference>
<dbReference type="InterPro" id="IPR040449">
    <property type="entry name" value="Peptidase_S66_N"/>
</dbReference>
<dbReference type="SUPFAM" id="SSF141986">
    <property type="entry name" value="LD-carboxypeptidase A C-terminal domain-like"/>
    <property type="match status" value="1"/>
</dbReference>
<evidence type="ECO:0000256" key="2">
    <source>
        <dbReference type="ARBA" id="ARBA00022645"/>
    </source>
</evidence>
<feature type="active site" description="Charge relay system" evidence="6">
    <location>
        <position position="267"/>
    </location>
</feature>
<evidence type="ECO:0000259" key="7">
    <source>
        <dbReference type="Pfam" id="PF02016"/>
    </source>
</evidence>
<evidence type="ECO:0000256" key="6">
    <source>
        <dbReference type="PIRSR" id="PIRSR028757-1"/>
    </source>
</evidence>
<organism evidence="9 10">
    <name type="scientific">Listeria grayi</name>
    <name type="common">Listeria murrayi</name>
    <dbReference type="NCBI Taxonomy" id="1641"/>
    <lineage>
        <taxon>Bacteria</taxon>
        <taxon>Bacillati</taxon>
        <taxon>Bacillota</taxon>
        <taxon>Bacilli</taxon>
        <taxon>Bacillales</taxon>
        <taxon>Listeriaceae</taxon>
        <taxon>Listeria</taxon>
    </lineage>
</organism>
<dbReference type="RefSeq" id="WP_115346046.1">
    <property type="nucleotide sequence ID" value="NZ_UGPG01000001.1"/>
</dbReference>
<dbReference type="PANTHER" id="PTHR30237">
    <property type="entry name" value="MURAMOYLTETRAPEPTIDE CARBOXYPEPTIDASE"/>
    <property type="match status" value="1"/>
</dbReference>
<dbReference type="Gene3D" id="3.40.50.10740">
    <property type="entry name" value="Class I glutamine amidotransferase-like"/>
    <property type="match status" value="1"/>
</dbReference>
<feature type="active site" description="Nucleophile" evidence="6">
    <location>
        <position position="106"/>
    </location>
</feature>
<feature type="domain" description="LD-carboxypeptidase N-terminal" evidence="7">
    <location>
        <begin position="8"/>
        <end position="122"/>
    </location>
</feature>
<dbReference type="Proteomes" id="UP000254879">
    <property type="component" value="Unassembled WGS sequence"/>
</dbReference>
<feature type="domain" description="LD-carboxypeptidase C-terminal" evidence="8">
    <location>
        <begin position="169"/>
        <end position="282"/>
    </location>
</feature>
<dbReference type="PANTHER" id="PTHR30237:SF2">
    <property type="entry name" value="MUREIN TETRAPEPTIDE CARBOXYPEPTIDASE"/>
    <property type="match status" value="1"/>
</dbReference>
<evidence type="ECO:0000313" key="10">
    <source>
        <dbReference type="Proteomes" id="UP000254879"/>
    </source>
</evidence>
<dbReference type="GO" id="GO:0008236">
    <property type="term" value="F:serine-type peptidase activity"/>
    <property type="evidence" value="ECO:0007669"/>
    <property type="project" value="UniProtKB-KW"/>
</dbReference>
<dbReference type="InterPro" id="IPR029062">
    <property type="entry name" value="Class_I_gatase-like"/>
</dbReference>
<gene>
    <name evidence="9" type="ORF">NCTC10815_02070</name>
</gene>
<evidence type="ECO:0000313" key="9">
    <source>
        <dbReference type="EMBL" id="STY44717.1"/>
    </source>
</evidence>
<dbReference type="GO" id="GO:0006508">
    <property type="term" value="P:proteolysis"/>
    <property type="evidence" value="ECO:0007669"/>
    <property type="project" value="UniProtKB-KW"/>
</dbReference>
<dbReference type="PIRSF" id="PIRSF028757">
    <property type="entry name" value="LD-carboxypeptidase"/>
    <property type="match status" value="1"/>
</dbReference>
<dbReference type="SUPFAM" id="SSF52317">
    <property type="entry name" value="Class I glutamine amidotransferase-like"/>
    <property type="match status" value="1"/>
</dbReference>
<dbReference type="AlphaFoldDB" id="A0A378MEC6"/>
<keyword evidence="4 9" id="KW-0378">Hydrolase</keyword>
<keyword evidence="3" id="KW-0645">Protease</keyword>
<keyword evidence="5" id="KW-0720">Serine protease</keyword>
<evidence type="ECO:0000259" key="8">
    <source>
        <dbReference type="Pfam" id="PF17676"/>
    </source>
</evidence>
<dbReference type="Pfam" id="PF02016">
    <property type="entry name" value="Peptidase_S66"/>
    <property type="match status" value="1"/>
</dbReference>
<comment type="similarity">
    <text evidence="1">Belongs to the peptidase S66 family.</text>
</comment>
<dbReference type="InterPro" id="IPR027478">
    <property type="entry name" value="LdcA_N"/>
</dbReference>
<dbReference type="Gene3D" id="3.50.30.60">
    <property type="entry name" value="LD-carboxypeptidase A C-terminal domain-like"/>
    <property type="match status" value="1"/>
</dbReference>
<dbReference type="Pfam" id="PF17676">
    <property type="entry name" value="Peptidase_S66C"/>
    <property type="match status" value="1"/>
</dbReference>
<dbReference type="EC" id="3.4.17.13" evidence="9"/>
<dbReference type="InterPro" id="IPR027461">
    <property type="entry name" value="Carboxypeptidase_A_C_sf"/>
</dbReference>
<feature type="active site" description="Charge relay system" evidence="6">
    <location>
        <position position="199"/>
    </location>
</feature>
<dbReference type="InterPro" id="IPR040921">
    <property type="entry name" value="Peptidase_S66C"/>
</dbReference>
<sequence length="287" mass="31678">MLKAGDKIGLVACSNSKTEKDRGKLEALTTFLKASYQIEVVLAQTIFVKSGNVPAIERAKALMTFYEDPEIKAIFDISGGDLANQTLPLLNYEKIAQRAIPFIGYSDLTVILNAITKKARVSGVLFQILQIMEDPTKAALHSFETLFFAQESIILHGYWRSREQLKGKATLIGGNIRCFLKLAGTPFFPEVEGKVLLLESASGGIERVSAYFSQLEQMQVFDQIAGLIVGDFSELREQNETVKLASLLEEIASAYHLPIFHTPDIGHQPASTAVPLGKEIRLDLMEN</sequence>